<evidence type="ECO:0000256" key="5">
    <source>
        <dbReference type="ARBA" id="ARBA00023002"/>
    </source>
</evidence>
<reference evidence="8 9" key="1">
    <citation type="submission" date="2011-10" db="EMBL/GenBank/DDBJ databases">
        <title>The Noncontiguous Finished genome of Thermanaerovibrio velox DSM 12556.</title>
        <authorList>
            <consortium name="US DOE Joint Genome Institute (JGI-PGF)"/>
            <person name="Lucas S."/>
            <person name="Copeland A."/>
            <person name="Lapidus A."/>
            <person name="Glavina del Rio T."/>
            <person name="Dalin E."/>
            <person name="Tice H."/>
            <person name="Bruce D."/>
            <person name="Goodwin L."/>
            <person name="Pitluck S."/>
            <person name="Peters L."/>
            <person name="Mikhailova N."/>
            <person name="Teshima H."/>
            <person name="Kyrpides N."/>
            <person name="Mavromatis K."/>
            <person name="Ivanova N."/>
            <person name="Markowitz V."/>
            <person name="Cheng J.-F."/>
            <person name="Hugenholtz P."/>
            <person name="Woyke T."/>
            <person name="Wu D."/>
            <person name="Spring S."/>
            <person name="Brambilla E.-M."/>
            <person name="Klenk H.-P."/>
            <person name="Eisen J.A."/>
        </authorList>
    </citation>
    <scope>NUCLEOTIDE SEQUENCE [LARGE SCALE GENOMIC DNA]</scope>
    <source>
        <strain evidence="8 9">DSM 12556</strain>
    </source>
</reference>
<dbReference type="InterPro" id="IPR023753">
    <property type="entry name" value="FAD/NAD-binding_dom"/>
</dbReference>
<dbReference type="InterPro" id="IPR036873">
    <property type="entry name" value="Rhodanese-like_dom_sf"/>
</dbReference>
<dbReference type="OrthoDB" id="9802028at2"/>
<dbReference type="InterPro" id="IPR036188">
    <property type="entry name" value="FAD/NAD-bd_sf"/>
</dbReference>
<protein>
    <submittedName>
        <fullName evidence="8">NAD(FAD)-dependent dehydrogenase</fullName>
    </submittedName>
</protein>
<evidence type="ECO:0000259" key="7">
    <source>
        <dbReference type="PROSITE" id="PS50206"/>
    </source>
</evidence>
<evidence type="ECO:0000256" key="4">
    <source>
        <dbReference type="ARBA" id="ARBA00022827"/>
    </source>
</evidence>
<dbReference type="SUPFAM" id="SSF55424">
    <property type="entry name" value="FAD/NAD-linked reductases, dimerisation (C-terminal) domain"/>
    <property type="match status" value="1"/>
</dbReference>
<dbReference type="InterPro" id="IPR016156">
    <property type="entry name" value="FAD/NAD-linked_Rdtase_dimer_sf"/>
</dbReference>
<accession>H0UR45</accession>
<dbReference type="Gene3D" id="3.40.250.10">
    <property type="entry name" value="Rhodanese-like domain"/>
    <property type="match status" value="1"/>
</dbReference>
<dbReference type="eggNOG" id="COG0607">
    <property type="taxonomic scope" value="Bacteria"/>
</dbReference>
<dbReference type="PRINTS" id="PR00368">
    <property type="entry name" value="FADPNR"/>
</dbReference>
<dbReference type="SUPFAM" id="SSF51905">
    <property type="entry name" value="FAD/NAD(P)-binding domain"/>
    <property type="match status" value="1"/>
</dbReference>
<organism evidence="8 9">
    <name type="scientific">Thermanaerovibrio velox DSM 12556</name>
    <dbReference type="NCBI Taxonomy" id="926567"/>
    <lineage>
        <taxon>Bacteria</taxon>
        <taxon>Thermotogati</taxon>
        <taxon>Synergistota</taxon>
        <taxon>Synergistia</taxon>
        <taxon>Synergistales</taxon>
        <taxon>Synergistaceae</taxon>
        <taxon>Thermanaerovibrio</taxon>
    </lineage>
</organism>
<comment type="cofactor">
    <cofactor evidence="1">
        <name>FAD</name>
        <dbReference type="ChEBI" id="CHEBI:57692"/>
    </cofactor>
</comment>
<dbReference type="GO" id="GO:0016491">
    <property type="term" value="F:oxidoreductase activity"/>
    <property type="evidence" value="ECO:0007669"/>
    <property type="project" value="UniProtKB-KW"/>
</dbReference>
<keyword evidence="6" id="KW-0676">Redox-active center</keyword>
<dbReference type="PRINTS" id="PR00411">
    <property type="entry name" value="PNDRDTASEI"/>
</dbReference>
<dbReference type="PANTHER" id="PTHR43429">
    <property type="entry name" value="PYRIDINE NUCLEOTIDE-DISULFIDE OXIDOREDUCTASE DOMAIN-CONTAINING"/>
    <property type="match status" value="1"/>
</dbReference>
<dbReference type="Proteomes" id="UP000005730">
    <property type="component" value="Chromosome"/>
</dbReference>
<dbReference type="eggNOG" id="COG0446">
    <property type="taxonomic scope" value="Bacteria"/>
</dbReference>
<evidence type="ECO:0000256" key="3">
    <source>
        <dbReference type="ARBA" id="ARBA00022630"/>
    </source>
</evidence>
<evidence type="ECO:0000256" key="2">
    <source>
        <dbReference type="ARBA" id="ARBA00009130"/>
    </source>
</evidence>
<dbReference type="SUPFAM" id="SSF52821">
    <property type="entry name" value="Rhodanese/Cell cycle control phosphatase"/>
    <property type="match status" value="1"/>
</dbReference>
<dbReference type="PROSITE" id="PS50206">
    <property type="entry name" value="RHODANESE_3"/>
    <property type="match status" value="1"/>
</dbReference>
<dbReference type="InterPro" id="IPR050260">
    <property type="entry name" value="FAD-bd_OxRdtase"/>
</dbReference>
<dbReference type="Pfam" id="PF00581">
    <property type="entry name" value="Rhodanese"/>
    <property type="match status" value="1"/>
</dbReference>
<dbReference type="SMART" id="SM00450">
    <property type="entry name" value="RHOD"/>
    <property type="match status" value="1"/>
</dbReference>
<dbReference type="HOGENOM" id="CLU_003291_1_2_0"/>
<sequence>MSDTGVKKVLVIGGVACGAKAASRLRRLRPDWEITIVEKSDTLSYAACGMPFFLEGAVPDFKELLSTPAGVIRDVNFFRNVKGIQVFTGHMATGIDRSRKAVSLVNVETGASQELSYDYLVIAAGASPVIPDLPGIDLNGVSPLWTPRNALEIRSALDGGNVKEAVVVGAGLVGLEAAEAMAKRGIKVTVVELLDRPLAALLDGEFGALLAKAIRSYGVEFIPSCKVEGFEGDCGVLSGVRTDQGVIKAQLALVSVGVRPNVQLAKDAGLEIGPAGGIKVDASMRTSDPFIYAGGDCVDTYNRVSRLPVRQPMGSTANRHGRVIADNIAGFNSEFHGVIGTAIMRFFDHTVGRTGLSEEAARQAGFDPVGVTVTGSDKPHFMKGSGTVVMRILADRKTRRVLGGQVFGTGQADKRLDVLACAVYSGMRVDELADMDHAYAPPFSSALDVMTHGANHLRNRLDGLVDTVRPSELAKLVEEGAVLLDVRGPGEKEVQGQLPFDRILEIPLGQLEKRIAEVPRGRKVVPYCKISLRGWDAVAVLRKHGFEDLAVLEGGVLGWPFELKK</sequence>
<evidence type="ECO:0000256" key="1">
    <source>
        <dbReference type="ARBA" id="ARBA00001974"/>
    </source>
</evidence>
<evidence type="ECO:0000256" key="6">
    <source>
        <dbReference type="ARBA" id="ARBA00023284"/>
    </source>
</evidence>
<proteinExistence type="inferred from homology"/>
<dbReference type="Gene3D" id="3.50.50.60">
    <property type="entry name" value="FAD/NAD(P)-binding domain"/>
    <property type="match status" value="2"/>
</dbReference>
<comment type="similarity">
    <text evidence="2">Belongs to the class-III pyridine nucleotide-disulfide oxidoreductase family.</text>
</comment>
<keyword evidence="5" id="KW-0560">Oxidoreductase</keyword>
<dbReference type="InterPro" id="IPR004099">
    <property type="entry name" value="Pyr_nucl-diS_OxRdtase_dimer"/>
</dbReference>
<gene>
    <name evidence="8" type="ORF">TheveDRAFT_1764</name>
</gene>
<evidence type="ECO:0000313" key="9">
    <source>
        <dbReference type="Proteomes" id="UP000005730"/>
    </source>
</evidence>
<keyword evidence="4" id="KW-0274">FAD</keyword>
<keyword evidence="9" id="KW-1185">Reference proteome</keyword>
<dbReference type="RefSeq" id="WP_006584376.1">
    <property type="nucleotide sequence ID" value="NZ_CM001377.1"/>
</dbReference>
<feature type="domain" description="Rhodanese" evidence="7">
    <location>
        <begin position="477"/>
        <end position="565"/>
    </location>
</feature>
<keyword evidence="3" id="KW-0285">Flavoprotein</keyword>
<name>H0UR45_9BACT</name>
<evidence type="ECO:0000313" key="8">
    <source>
        <dbReference type="EMBL" id="EHM10882.1"/>
    </source>
</evidence>
<dbReference type="AlphaFoldDB" id="H0UR45"/>
<dbReference type="PANTHER" id="PTHR43429:SF1">
    <property type="entry name" value="NAD(P)H SULFUR OXIDOREDUCTASE (COA-DEPENDENT)"/>
    <property type="match status" value="1"/>
</dbReference>
<dbReference type="STRING" id="926567.TheveDRAFT_1764"/>
<dbReference type="Pfam" id="PF02852">
    <property type="entry name" value="Pyr_redox_dim"/>
    <property type="match status" value="1"/>
</dbReference>
<dbReference type="Pfam" id="PF07992">
    <property type="entry name" value="Pyr_redox_2"/>
    <property type="match status" value="1"/>
</dbReference>
<dbReference type="EMBL" id="CM001377">
    <property type="protein sequence ID" value="EHM10882.1"/>
    <property type="molecule type" value="Genomic_DNA"/>
</dbReference>
<dbReference type="InterPro" id="IPR001763">
    <property type="entry name" value="Rhodanese-like_dom"/>
</dbReference>